<keyword evidence="2" id="KW-1185">Reference proteome</keyword>
<dbReference type="CDD" id="cd00093">
    <property type="entry name" value="HTH_XRE"/>
    <property type="match status" value="1"/>
</dbReference>
<evidence type="ECO:0000313" key="2">
    <source>
        <dbReference type="Proteomes" id="UP001264340"/>
    </source>
</evidence>
<comment type="caution">
    <text evidence="1">The sequence shown here is derived from an EMBL/GenBank/DDBJ whole genome shotgun (WGS) entry which is preliminary data.</text>
</comment>
<name>A0ABU1M1W8_9BURK</name>
<dbReference type="Proteomes" id="UP001264340">
    <property type="component" value="Unassembled WGS sequence"/>
</dbReference>
<dbReference type="InterPro" id="IPR010982">
    <property type="entry name" value="Lambda_DNA-bd_dom_sf"/>
</dbReference>
<dbReference type="RefSeq" id="WP_310127411.1">
    <property type="nucleotide sequence ID" value="NZ_JAVDRP010000029.1"/>
</dbReference>
<sequence>MFTQFMPSSFGARLIEERDRLDLTQGDICESTGINRKTQFAYERDHRYPDAGYLMTLLKLGFDVPYMLSGERPPRYGTVHEELLCNVLVAVDTGLSRAGRSLDASRKAKLVALVYQTASETGQVDQIVAQKAMDLLS</sequence>
<dbReference type="InterPro" id="IPR001387">
    <property type="entry name" value="Cro/C1-type_HTH"/>
</dbReference>
<protein>
    <submittedName>
        <fullName evidence="1">Transcriptional regulator with XRE-family HTH domain</fullName>
    </submittedName>
</protein>
<proteinExistence type="predicted"/>
<gene>
    <name evidence="1" type="ORF">J2804_006444</name>
</gene>
<evidence type="ECO:0000313" key="1">
    <source>
        <dbReference type="EMBL" id="MDR6413008.1"/>
    </source>
</evidence>
<dbReference type="SUPFAM" id="SSF47413">
    <property type="entry name" value="lambda repressor-like DNA-binding domains"/>
    <property type="match status" value="1"/>
</dbReference>
<organism evidence="1 2">
    <name type="scientific">Paraburkholderia terricola</name>
    <dbReference type="NCBI Taxonomy" id="169427"/>
    <lineage>
        <taxon>Bacteria</taxon>
        <taxon>Pseudomonadati</taxon>
        <taxon>Pseudomonadota</taxon>
        <taxon>Betaproteobacteria</taxon>
        <taxon>Burkholderiales</taxon>
        <taxon>Burkholderiaceae</taxon>
        <taxon>Paraburkholderia</taxon>
    </lineage>
</organism>
<reference evidence="1 2" key="1">
    <citation type="submission" date="2023-07" db="EMBL/GenBank/DDBJ databases">
        <title>Sorghum-associated microbial communities from plants grown in Nebraska, USA.</title>
        <authorList>
            <person name="Schachtman D."/>
        </authorList>
    </citation>
    <scope>NUCLEOTIDE SEQUENCE [LARGE SCALE GENOMIC DNA]</scope>
    <source>
        <strain evidence="1 2">DS1316</strain>
    </source>
</reference>
<dbReference type="EMBL" id="JAVDRP010000029">
    <property type="protein sequence ID" value="MDR6413008.1"/>
    <property type="molecule type" value="Genomic_DNA"/>
</dbReference>
<dbReference type="Gene3D" id="1.10.260.40">
    <property type="entry name" value="lambda repressor-like DNA-binding domains"/>
    <property type="match status" value="1"/>
</dbReference>
<accession>A0ABU1M1W8</accession>